<accession>A0A6N7Z1R0</accession>
<dbReference type="Gene3D" id="3.50.50.60">
    <property type="entry name" value="FAD/NAD(P)-binding domain"/>
    <property type="match status" value="1"/>
</dbReference>
<reference evidence="4 5" key="1">
    <citation type="submission" date="2019-11" db="EMBL/GenBank/DDBJ databases">
        <title>Draft genome of Amycolatopsis RM579.</title>
        <authorList>
            <person name="Duangmal K."/>
            <person name="Mingma R."/>
        </authorList>
    </citation>
    <scope>NUCLEOTIDE SEQUENCE [LARGE SCALE GENOMIC DNA]</scope>
    <source>
        <strain evidence="4 5">RM579</strain>
    </source>
</reference>
<evidence type="ECO:0000256" key="1">
    <source>
        <dbReference type="ARBA" id="ARBA00023002"/>
    </source>
</evidence>
<dbReference type="RefSeq" id="WP_312867669.1">
    <property type="nucleotide sequence ID" value="NZ_WMBA01000008.1"/>
</dbReference>
<keyword evidence="5" id="KW-1185">Reference proteome</keyword>
<dbReference type="InterPro" id="IPR050493">
    <property type="entry name" value="FAD-dep_Monooxygenase_BioMet"/>
</dbReference>
<gene>
    <name evidence="4" type="ORF">GKO32_07465</name>
</gene>
<dbReference type="GO" id="GO:0071949">
    <property type="term" value="F:FAD binding"/>
    <property type="evidence" value="ECO:0007669"/>
    <property type="project" value="InterPro"/>
</dbReference>
<comment type="caution">
    <text evidence="4">The sequence shown here is derived from an EMBL/GenBank/DDBJ whole genome shotgun (WGS) entry which is preliminary data.</text>
</comment>
<dbReference type="AlphaFoldDB" id="A0A6N7Z1R0"/>
<keyword evidence="1" id="KW-0560">Oxidoreductase</keyword>
<name>A0A6N7Z1R0_9PSEU</name>
<protein>
    <recommendedName>
        <fullName evidence="3">FAD-binding domain-containing protein</fullName>
    </recommendedName>
</protein>
<dbReference type="InterPro" id="IPR036188">
    <property type="entry name" value="FAD/NAD-bd_sf"/>
</dbReference>
<dbReference type="Gene3D" id="3.30.9.30">
    <property type="match status" value="1"/>
</dbReference>
<proteinExistence type="predicted"/>
<evidence type="ECO:0000256" key="2">
    <source>
        <dbReference type="ARBA" id="ARBA00023033"/>
    </source>
</evidence>
<dbReference type="GO" id="GO:0004497">
    <property type="term" value="F:monooxygenase activity"/>
    <property type="evidence" value="ECO:0007669"/>
    <property type="project" value="UniProtKB-KW"/>
</dbReference>
<sequence>MRFSHFLEGASCPGTFRLCAAIALLRAGTGVEVAELALDDRIFGSELLLSSPNLRALDSLGVADAVVAAGVPISSVEFHTADGAEVASVPMPAVAREDLPPAVGVTRRAFYSALYDAAVAAGAKISHEKTVEAIADVETGVEARLSDGRITRYDLVVGADGWASAVRRLRFPNAELPQYAGQCVWRGRVPRRGKGSLRGYAGAGRTPR</sequence>
<organism evidence="4 5">
    <name type="scientific">Amycolatopsis pithecellobii</name>
    <dbReference type="NCBI Taxonomy" id="664692"/>
    <lineage>
        <taxon>Bacteria</taxon>
        <taxon>Bacillati</taxon>
        <taxon>Actinomycetota</taxon>
        <taxon>Actinomycetes</taxon>
        <taxon>Pseudonocardiales</taxon>
        <taxon>Pseudonocardiaceae</taxon>
        <taxon>Amycolatopsis</taxon>
    </lineage>
</organism>
<evidence type="ECO:0000313" key="5">
    <source>
        <dbReference type="Proteomes" id="UP000440096"/>
    </source>
</evidence>
<dbReference type="PANTHER" id="PTHR13789">
    <property type="entry name" value="MONOOXYGENASE"/>
    <property type="match status" value="1"/>
</dbReference>
<dbReference type="Pfam" id="PF01494">
    <property type="entry name" value="FAD_binding_3"/>
    <property type="match status" value="1"/>
</dbReference>
<keyword evidence="2" id="KW-0503">Monooxygenase</keyword>
<dbReference type="Proteomes" id="UP000440096">
    <property type="component" value="Unassembled WGS sequence"/>
</dbReference>
<evidence type="ECO:0000313" key="4">
    <source>
        <dbReference type="EMBL" id="MTD53821.1"/>
    </source>
</evidence>
<dbReference type="PANTHER" id="PTHR13789:SF309">
    <property type="entry name" value="PUTATIVE (AFU_ORTHOLOGUE AFUA_6G14510)-RELATED"/>
    <property type="match status" value="1"/>
</dbReference>
<dbReference type="InterPro" id="IPR002938">
    <property type="entry name" value="FAD-bd"/>
</dbReference>
<dbReference type="SUPFAM" id="SSF51905">
    <property type="entry name" value="FAD/NAD(P)-binding domain"/>
    <property type="match status" value="1"/>
</dbReference>
<dbReference type="EMBL" id="WMBA01000008">
    <property type="protein sequence ID" value="MTD53821.1"/>
    <property type="molecule type" value="Genomic_DNA"/>
</dbReference>
<evidence type="ECO:0000259" key="3">
    <source>
        <dbReference type="Pfam" id="PF01494"/>
    </source>
</evidence>
<feature type="domain" description="FAD-binding" evidence="3">
    <location>
        <begin position="19"/>
        <end position="168"/>
    </location>
</feature>